<organism evidence="3 4">
    <name type="scientific">Aquirufa regiilacus</name>
    <dbReference type="NCBI Taxonomy" id="3024868"/>
    <lineage>
        <taxon>Bacteria</taxon>
        <taxon>Pseudomonadati</taxon>
        <taxon>Bacteroidota</taxon>
        <taxon>Cytophagia</taxon>
        <taxon>Cytophagales</taxon>
        <taxon>Flectobacillaceae</taxon>
        <taxon>Aquirufa</taxon>
    </lineage>
</organism>
<evidence type="ECO:0000313" key="4">
    <source>
        <dbReference type="Proteomes" id="UP001249959"/>
    </source>
</evidence>
<gene>
    <name evidence="3" type="ORF">PQG45_07485</name>
</gene>
<dbReference type="InterPro" id="IPR026444">
    <property type="entry name" value="Secre_tail"/>
</dbReference>
<dbReference type="Pfam" id="PF18962">
    <property type="entry name" value="Por_Secre_tail"/>
    <property type="match status" value="1"/>
</dbReference>
<dbReference type="Proteomes" id="UP001249959">
    <property type="component" value="Unassembled WGS sequence"/>
</dbReference>
<name>A0ABU3TSP2_9BACT</name>
<dbReference type="EMBL" id="JAVNWW010000002">
    <property type="protein sequence ID" value="MDU0808873.1"/>
    <property type="molecule type" value="Genomic_DNA"/>
</dbReference>
<feature type="chain" id="PRO_5047298028" evidence="1">
    <location>
        <begin position="23"/>
        <end position="775"/>
    </location>
</feature>
<evidence type="ECO:0000256" key="1">
    <source>
        <dbReference type="SAM" id="SignalP"/>
    </source>
</evidence>
<feature type="signal peptide" evidence="1">
    <location>
        <begin position="1"/>
        <end position="22"/>
    </location>
</feature>
<protein>
    <submittedName>
        <fullName evidence="3">T9SS type A sorting domain-containing protein</fullName>
    </submittedName>
</protein>
<comment type="caution">
    <text evidence="3">The sequence shown here is derived from an EMBL/GenBank/DDBJ whole genome shotgun (WGS) entry which is preliminary data.</text>
</comment>
<accession>A0ABU3TSP2</accession>
<dbReference type="RefSeq" id="WP_315575044.1">
    <property type="nucleotide sequence ID" value="NZ_JARDXH010000001.1"/>
</dbReference>
<dbReference type="NCBIfam" id="TIGR04183">
    <property type="entry name" value="Por_Secre_tail"/>
    <property type="match status" value="1"/>
</dbReference>
<keyword evidence="1" id="KW-0732">Signal</keyword>
<feature type="domain" description="Secretion system C-terminal sorting" evidence="2">
    <location>
        <begin position="691"/>
        <end position="773"/>
    </location>
</feature>
<proteinExistence type="predicted"/>
<evidence type="ECO:0000313" key="3">
    <source>
        <dbReference type="EMBL" id="MDU0808873.1"/>
    </source>
</evidence>
<keyword evidence="4" id="KW-1185">Reference proteome</keyword>
<reference evidence="3 4" key="1">
    <citation type="submission" date="2023-09" db="EMBL/GenBank/DDBJ databases">
        <title>Aquirufa genomes.</title>
        <authorList>
            <person name="Pitt A."/>
        </authorList>
    </citation>
    <scope>NUCLEOTIDE SEQUENCE [LARGE SCALE GENOMIC DNA]</scope>
    <source>
        <strain evidence="3 4">LEOWEIH-7C</strain>
    </source>
</reference>
<sequence length="775" mass="82419">MNKLFKFSLSIALTFVSVFAFSQTTPLINGASNVKMNGINTYSVFFKVSGCASGYDWSASNAAGQTSDMATSWDLSYGSSSTDTVSTVVLGSGDSNAPWQPDPKSQYQYTVQCVGATASSDPKATVQIFMLPTNVNESARQVTVDSRTCAYIENPTDAVVRLKAEGCYDEVEWTKPGGATEVVWAEFDGILTLSGDYAEGTYLAKCKFNGLYQDSNNAVVTVYPESQLGGGLFIGKEFYPPRNLRLSSSAALGGGDWTEICNGTAIDLKPVMSAAYDGKMSYQFFYNNSAVTVNNTGVLSATGSGNYFVRVWSKGGPGVCGFSDSNVFNINKVGLDKPVILGNNKYCLEGVTTLNVDSTSLIKQEGYLMPAKPTVPTSFKWYVNGTEQTSLGNLSTIKANTNISVQVSYTTNYGCNSALSDAVAVTNYERPVTPSITAKTKLGWCFGTPIEAVLESSDLPDGETTKYEWSNNATGKSASINKDGSYTVRLINTDGCYSLASSPVVITVLPLPAAPSIATVNAASPYFCVKSETGTINTVSLVATSTNDVIWSTKFEGKVLADVKTSGTYTATARDINGCISLNSNIIKVVAQPNPALASDTKIVKEGVYTLKATNFPSAASVNATGAGEYVWKFGSALLTPKTYISKVKTAGDYTVARKYLYTVDGTPLTCITDAVKYTYTVDPDYSGVAVYPNPITAASSSDLTAKVQIQILEDWTNGEITLYDMVGRPVYAGKIANTDGTSILEVSGLANGIYILQIKADGGKSFVGKVIVNK</sequence>
<evidence type="ECO:0000259" key="2">
    <source>
        <dbReference type="Pfam" id="PF18962"/>
    </source>
</evidence>